<dbReference type="RefSeq" id="WP_378537715.1">
    <property type="nucleotide sequence ID" value="NZ_JBHSBH010000015.1"/>
</dbReference>
<comment type="caution">
    <text evidence="9">The sequence shown here is derived from an EMBL/GenBank/DDBJ whole genome shotgun (WGS) entry which is preliminary data.</text>
</comment>
<dbReference type="Gene3D" id="1.10.3720.10">
    <property type="entry name" value="MetI-like"/>
    <property type="match status" value="1"/>
</dbReference>
<protein>
    <submittedName>
        <fullName evidence="9">ABC transporter permease subunit</fullName>
    </submittedName>
</protein>
<keyword evidence="5 7" id="KW-1133">Transmembrane helix</keyword>
<feature type="transmembrane region" description="Helical" evidence="7">
    <location>
        <begin position="9"/>
        <end position="29"/>
    </location>
</feature>
<evidence type="ECO:0000313" key="10">
    <source>
        <dbReference type="Proteomes" id="UP001595847"/>
    </source>
</evidence>
<evidence type="ECO:0000313" key="9">
    <source>
        <dbReference type="EMBL" id="MFC3999339.1"/>
    </source>
</evidence>
<feature type="domain" description="ABC transmembrane type-1" evidence="8">
    <location>
        <begin position="385"/>
        <end position="571"/>
    </location>
</feature>
<dbReference type="Pfam" id="PF00528">
    <property type="entry name" value="BPD_transp_1"/>
    <property type="match status" value="2"/>
</dbReference>
<evidence type="ECO:0000256" key="2">
    <source>
        <dbReference type="ARBA" id="ARBA00022448"/>
    </source>
</evidence>
<feature type="transmembrane region" description="Helical" evidence="7">
    <location>
        <begin position="548"/>
        <end position="572"/>
    </location>
</feature>
<evidence type="ECO:0000256" key="4">
    <source>
        <dbReference type="ARBA" id="ARBA00022692"/>
    </source>
</evidence>
<feature type="transmembrane region" description="Helical" evidence="7">
    <location>
        <begin position="279"/>
        <end position="303"/>
    </location>
</feature>
<feature type="transmembrane region" description="Helical" evidence="7">
    <location>
        <begin position="148"/>
        <end position="170"/>
    </location>
</feature>
<comment type="subcellular location">
    <subcellularLocation>
        <location evidence="1 7">Cell membrane</location>
        <topology evidence="1 7">Multi-pass membrane protein</topology>
    </subcellularLocation>
</comment>
<reference evidence="10" key="1">
    <citation type="journal article" date="2019" name="Int. J. Syst. Evol. Microbiol.">
        <title>The Global Catalogue of Microorganisms (GCM) 10K type strain sequencing project: providing services to taxonomists for standard genome sequencing and annotation.</title>
        <authorList>
            <consortium name="The Broad Institute Genomics Platform"/>
            <consortium name="The Broad Institute Genome Sequencing Center for Infectious Disease"/>
            <person name="Wu L."/>
            <person name="Ma J."/>
        </authorList>
    </citation>
    <scope>NUCLEOTIDE SEQUENCE [LARGE SCALE GENOMIC DNA]</scope>
    <source>
        <strain evidence="10">TBRC 1826</strain>
    </source>
</reference>
<evidence type="ECO:0000256" key="3">
    <source>
        <dbReference type="ARBA" id="ARBA00022475"/>
    </source>
</evidence>
<gene>
    <name evidence="9" type="ORF">ACFOVU_25740</name>
</gene>
<dbReference type="InterPro" id="IPR035906">
    <property type="entry name" value="MetI-like_sf"/>
</dbReference>
<comment type="similarity">
    <text evidence="7">Belongs to the binding-protein-dependent transport system permease family.</text>
</comment>
<dbReference type="PANTHER" id="PTHR43386:SF1">
    <property type="entry name" value="D,D-DIPEPTIDE TRANSPORT SYSTEM PERMEASE PROTEIN DDPC-RELATED"/>
    <property type="match status" value="1"/>
</dbReference>
<keyword evidence="2 7" id="KW-0813">Transport</keyword>
<evidence type="ECO:0000256" key="5">
    <source>
        <dbReference type="ARBA" id="ARBA00022989"/>
    </source>
</evidence>
<feature type="transmembrane region" description="Helical" evidence="7">
    <location>
        <begin position="389"/>
        <end position="413"/>
    </location>
</feature>
<accession>A0ABV8FT42</accession>
<dbReference type="InterPro" id="IPR050366">
    <property type="entry name" value="BP-dependent_transpt_permease"/>
</dbReference>
<dbReference type="EMBL" id="JBHSBH010000015">
    <property type="protein sequence ID" value="MFC3999339.1"/>
    <property type="molecule type" value="Genomic_DNA"/>
</dbReference>
<organism evidence="9 10">
    <name type="scientific">Nocardiopsis sediminis</name>
    <dbReference type="NCBI Taxonomy" id="1778267"/>
    <lineage>
        <taxon>Bacteria</taxon>
        <taxon>Bacillati</taxon>
        <taxon>Actinomycetota</taxon>
        <taxon>Actinomycetes</taxon>
        <taxon>Streptosporangiales</taxon>
        <taxon>Nocardiopsidaceae</taxon>
        <taxon>Nocardiopsis</taxon>
    </lineage>
</organism>
<proteinExistence type="inferred from homology"/>
<dbReference type="Proteomes" id="UP001595847">
    <property type="component" value="Unassembled WGS sequence"/>
</dbReference>
<evidence type="ECO:0000256" key="6">
    <source>
        <dbReference type="ARBA" id="ARBA00023136"/>
    </source>
</evidence>
<keyword evidence="3" id="KW-1003">Cell membrane</keyword>
<evidence type="ECO:0000259" key="8">
    <source>
        <dbReference type="PROSITE" id="PS50928"/>
    </source>
</evidence>
<dbReference type="SUPFAM" id="SSF161098">
    <property type="entry name" value="MetI-like"/>
    <property type="match status" value="1"/>
</dbReference>
<dbReference type="PROSITE" id="PS50928">
    <property type="entry name" value="ABC_TM1"/>
    <property type="match status" value="1"/>
</dbReference>
<feature type="transmembrane region" description="Helical" evidence="7">
    <location>
        <begin position="506"/>
        <end position="528"/>
    </location>
</feature>
<dbReference type="CDD" id="cd06261">
    <property type="entry name" value="TM_PBP2"/>
    <property type="match status" value="1"/>
</dbReference>
<evidence type="ECO:0000256" key="1">
    <source>
        <dbReference type="ARBA" id="ARBA00004651"/>
    </source>
</evidence>
<keyword evidence="4 7" id="KW-0812">Transmembrane</keyword>
<sequence>MIRRGFPAGLARVAALALVVVLVGLLPWLSGRDPALALLRARSAEREPTPEALQAVREEYGLDAGPWGMLGGWLSGLVRGDLGYSWVSGARVLPSVVEATGVSLYLMGAALAVALLVAAAVCAPVLVRGARGTLRPGGSGSGGAAAMLAALPEFLLAVLLMVVLAVWAGWLPPYGWDRPENAILPALAMGIPAGGLLGRLTSDALPSVFAERWVALWTASGCSPAQIAAAALRRATPALLPQLGMVAVGLAGGAVAVETVFAVPGIGRTAIGAAESRDLPVLQGAVLVLVLLGAVVGIAAQAVRAAMLGPGLRDAALSLPPPPAAPAGAVRRLVPAACAGLLVAVTAAGLARDAVTVDAARRLDAPSWAHPLGTDPVGRDVLARLGHGALATVGTAALVCLLALAIALVIGFFPAITAGAAEAANAVPPVIAAILVAATTGPGQTGAVIAVTLVSWPPLAAHGAALVQETRAAAYLTAQRAFGATPRWILLRHVLPAVAGPVARHAVLRLPGIALSLAALGFLGLGGQPPSAEWGLTMSESLPYLERAPLAVLAPAGMLLVLAAFAVSLSTLPGGPRTAAARAQTTVPAGAA</sequence>
<feature type="transmembrane region" description="Helical" evidence="7">
    <location>
        <begin position="104"/>
        <end position="127"/>
    </location>
</feature>
<evidence type="ECO:0000256" key="7">
    <source>
        <dbReference type="RuleBase" id="RU363032"/>
    </source>
</evidence>
<name>A0ABV8FT42_9ACTN</name>
<dbReference type="InterPro" id="IPR000515">
    <property type="entry name" value="MetI-like"/>
</dbReference>
<keyword evidence="10" id="KW-1185">Reference proteome</keyword>
<feature type="transmembrane region" description="Helical" evidence="7">
    <location>
        <begin position="244"/>
        <end position="267"/>
    </location>
</feature>
<dbReference type="PANTHER" id="PTHR43386">
    <property type="entry name" value="OLIGOPEPTIDE TRANSPORT SYSTEM PERMEASE PROTEIN APPC"/>
    <property type="match status" value="1"/>
</dbReference>
<keyword evidence="6 7" id="KW-0472">Membrane</keyword>